<proteinExistence type="predicted"/>
<dbReference type="Proteomes" id="UP000308705">
    <property type="component" value="Unassembled WGS sequence"/>
</dbReference>
<evidence type="ECO:0000313" key="3">
    <source>
        <dbReference type="Proteomes" id="UP000308705"/>
    </source>
</evidence>
<name>A0A4U3M800_9ACTN</name>
<dbReference type="SUPFAM" id="SSF55729">
    <property type="entry name" value="Acyl-CoA N-acyltransferases (Nat)"/>
    <property type="match status" value="1"/>
</dbReference>
<evidence type="ECO:0000313" key="2">
    <source>
        <dbReference type="EMBL" id="TKK83667.1"/>
    </source>
</evidence>
<dbReference type="AlphaFoldDB" id="A0A4U3M800"/>
<gene>
    <name evidence="2" type="ORF">FDA94_32980</name>
</gene>
<reference evidence="2 3" key="1">
    <citation type="submission" date="2019-04" db="EMBL/GenBank/DDBJ databases">
        <title>Herbidospora sp. NEAU-GS14.nov., a novel actinomycete isolated from soil.</title>
        <authorList>
            <person name="Han L."/>
        </authorList>
    </citation>
    <scope>NUCLEOTIDE SEQUENCE [LARGE SCALE GENOMIC DNA]</scope>
    <source>
        <strain evidence="2 3">NEAU-GS14</strain>
    </source>
</reference>
<dbReference type="OrthoDB" id="4700839at2"/>
<protein>
    <submittedName>
        <fullName evidence="2">GNAT family N-acetyltransferase</fullName>
    </submittedName>
</protein>
<dbReference type="InterPro" id="IPR016181">
    <property type="entry name" value="Acyl_CoA_acyltransferase"/>
</dbReference>
<dbReference type="InterPro" id="IPR038740">
    <property type="entry name" value="BioF2-like_GNAT_dom"/>
</dbReference>
<dbReference type="GO" id="GO:0016740">
    <property type="term" value="F:transferase activity"/>
    <property type="evidence" value="ECO:0007669"/>
    <property type="project" value="UniProtKB-KW"/>
</dbReference>
<organism evidence="2 3">
    <name type="scientific">Herbidospora galbida</name>
    <dbReference type="NCBI Taxonomy" id="2575442"/>
    <lineage>
        <taxon>Bacteria</taxon>
        <taxon>Bacillati</taxon>
        <taxon>Actinomycetota</taxon>
        <taxon>Actinomycetes</taxon>
        <taxon>Streptosporangiales</taxon>
        <taxon>Streptosporangiaceae</taxon>
        <taxon>Herbidospora</taxon>
    </lineage>
</organism>
<sequence>MKIDVVRPRDLGEPELSAWRQMRRASPHLASPWLAPEFAQAVSHVRDTARVAVIWEDTDLAGFLPFEPCGPRAARPLAAWLTLAQGLVHRPGFETDGSDLLKGCGLDVFEFEYLVGGQPWFTSDENRTAMLLDLESGYDGYIKFFRETSPKSYKTIAYKERKIQRDIGPLTYEYASNDHFGALLRWKSDQYRRIGRADRTAKPWVAALIERLRDVQTPEFSAPLSVLKIGDRPVAAHFGLVSEGVMAGWFPAYDPELGSYSPGLIHHLRLVEAAAARGLRHIDTGTAGDYKQTICNGTLPLSEGVARRPGAASALHWLRTAPARRIKRTIVGNPRLHALADRALKMRGRA</sequence>
<evidence type="ECO:0000259" key="1">
    <source>
        <dbReference type="Pfam" id="PF13480"/>
    </source>
</evidence>
<comment type="caution">
    <text evidence="2">The sequence shown here is derived from an EMBL/GenBank/DDBJ whole genome shotgun (WGS) entry which is preliminary data.</text>
</comment>
<feature type="domain" description="BioF2-like acetyltransferase" evidence="1">
    <location>
        <begin position="152"/>
        <end position="290"/>
    </location>
</feature>
<accession>A0A4U3M800</accession>
<keyword evidence="2" id="KW-0808">Transferase</keyword>
<dbReference type="Pfam" id="PF13480">
    <property type="entry name" value="Acetyltransf_6"/>
    <property type="match status" value="1"/>
</dbReference>
<keyword evidence="3" id="KW-1185">Reference proteome</keyword>
<dbReference type="EMBL" id="SZQA01000043">
    <property type="protein sequence ID" value="TKK83667.1"/>
    <property type="molecule type" value="Genomic_DNA"/>
</dbReference>